<dbReference type="SUPFAM" id="SSF47473">
    <property type="entry name" value="EF-hand"/>
    <property type="match status" value="1"/>
</dbReference>
<dbReference type="EMBL" id="CAUYUJ010001808">
    <property type="protein sequence ID" value="CAK0797738.1"/>
    <property type="molecule type" value="Genomic_DNA"/>
</dbReference>
<name>A0ABN9PWS9_9DINO</name>
<proteinExistence type="predicted"/>
<protein>
    <recommendedName>
        <fullName evidence="2">EF-hand domain-containing protein</fullName>
    </recommendedName>
</protein>
<dbReference type="PROSITE" id="PS00018">
    <property type="entry name" value="EF_HAND_1"/>
    <property type="match status" value="2"/>
</dbReference>
<evidence type="ECO:0000259" key="2">
    <source>
        <dbReference type="PROSITE" id="PS50222"/>
    </source>
</evidence>
<feature type="domain" description="EF-hand" evidence="2">
    <location>
        <begin position="363"/>
        <end position="387"/>
    </location>
</feature>
<reference evidence="3" key="1">
    <citation type="submission" date="2023-10" db="EMBL/GenBank/DDBJ databases">
        <authorList>
            <person name="Chen Y."/>
            <person name="Shah S."/>
            <person name="Dougan E. K."/>
            <person name="Thang M."/>
            <person name="Chan C."/>
        </authorList>
    </citation>
    <scope>NUCLEOTIDE SEQUENCE [LARGE SCALE GENOMIC DNA]</scope>
</reference>
<evidence type="ECO:0000313" key="3">
    <source>
        <dbReference type="EMBL" id="CAK0797738.1"/>
    </source>
</evidence>
<dbReference type="InterPro" id="IPR011992">
    <property type="entry name" value="EF-hand-dom_pair"/>
</dbReference>
<dbReference type="InterPro" id="IPR016187">
    <property type="entry name" value="CTDL_fold"/>
</dbReference>
<accession>A0ABN9PWS9</accession>
<feature type="domain" description="EF-hand" evidence="2">
    <location>
        <begin position="28"/>
        <end position="63"/>
    </location>
</feature>
<dbReference type="Pfam" id="PF13833">
    <property type="entry name" value="EF-hand_8"/>
    <property type="match status" value="1"/>
</dbReference>
<gene>
    <name evidence="3" type="ORF">PCOR1329_LOCUS6735</name>
</gene>
<evidence type="ECO:0000256" key="1">
    <source>
        <dbReference type="ARBA" id="ARBA00022837"/>
    </source>
</evidence>
<dbReference type="Proteomes" id="UP001189429">
    <property type="component" value="Unassembled WGS sequence"/>
</dbReference>
<sequence length="423" mass="47944">MLRRGLSTDGCPYSFDLKMMSRMCSRCGVQVDTRCLFRALDADGDGSVSLEEFCPRRGQVLARFRAWAQAGPQAKLAFQKERTDAQPPADWRLATHEEVKRNLDEVREKLGQWDVCALANNWKVDGPGYGCNVTKQGLDEVLEDAIFVKAKLIFQKESCDAQLPADWRLATHDEVKRNLDEVQDKLGQWDTCMLADNWKVDGRGFGCSVTKQWRDERLEDAIFVKVNSCAALWDLRVAVERRLGSKADRKFNGNSVRTMTIAAFRDTLKAVGAPVAFDKASARLPRDRRRIPSRSSTEARALLLTSLDLQGCGFITRADLEWLDGWEAPRWLCAKPNQQAWEDLRAELIRRFDGVLLKAWRGLMDKDNSNRLSWPEFCDACEEIGFDGDVAGAWCYLDDDLSGFISMREFDGESAALLESFKE</sequence>
<dbReference type="InterPro" id="IPR002048">
    <property type="entry name" value="EF_hand_dom"/>
</dbReference>
<keyword evidence="1" id="KW-0106">Calcium</keyword>
<dbReference type="Gene3D" id="3.10.40.10">
    <property type="entry name" value="Aerolysin/Pertussis toxin (APT), N-terminal domain"/>
    <property type="match status" value="2"/>
</dbReference>
<dbReference type="PROSITE" id="PS50222">
    <property type="entry name" value="EF_HAND_2"/>
    <property type="match status" value="2"/>
</dbReference>
<evidence type="ECO:0000313" key="4">
    <source>
        <dbReference type="Proteomes" id="UP001189429"/>
    </source>
</evidence>
<dbReference type="InterPro" id="IPR037015">
    <property type="entry name" value="APT_N_sf"/>
</dbReference>
<dbReference type="SUPFAM" id="SSF56436">
    <property type="entry name" value="C-type lectin-like"/>
    <property type="match status" value="2"/>
</dbReference>
<keyword evidence="4" id="KW-1185">Reference proteome</keyword>
<comment type="caution">
    <text evidence="3">The sequence shown here is derived from an EMBL/GenBank/DDBJ whole genome shotgun (WGS) entry which is preliminary data.</text>
</comment>
<organism evidence="3 4">
    <name type="scientific">Prorocentrum cordatum</name>
    <dbReference type="NCBI Taxonomy" id="2364126"/>
    <lineage>
        <taxon>Eukaryota</taxon>
        <taxon>Sar</taxon>
        <taxon>Alveolata</taxon>
        <taxon>Dinophyceae</taxon>
        <taxon>Prorocentrales</taxon>
        <taxon>Prorocentraceae</taxon>
        <taxon>Prorocentrum</taxon>
    </lineage>
</organism>
<feature type="non-terminal residue" evidence="3">
    <location>
        <position position="423"/>
    </location>
</feature>
<dbReference type="InterPro" id="IPR018247">
    <property type="entry name" value="EF_Hand_1_Ca_BS"/>
</dbReference>
<dbReference type="Gene3D" id="1.10.238.10">
    <property type="entry name" value="EF-hand"/>
    <property type="match status" value="1"/>
</dbReference>